<dbReference type="PANTHER" id="PTHR39179">
    <property type="entry name" value="SPORE COAT PROTEIN I"/>
    <property type="match status" value="1"/>
</dbReference>
<dbReference type="InterPro" id="IPR011009">
    <property type="entry name" value="Kinase-like_dom_sf"/>
</dbReference>
<evidence type="ECO:0000313" key="2">
    <source>
        <dbReference type="Proteomes" id="UP000037043"/>
    </source>
</evidence>
<name>A0A0L6Z5Z5_9CLOT</name>
<dbReference type="InterPro" id="IPR014255">
    <property type="entry name" value="Spore_coat_CotS"/>
</dbReference>
<dbReference type="NCBIfam" id="TIGR02906">
    <property type="entry name" value="spore_CotS"/>
    <property type="match status" value="1"/>
</dbReference>
<dbReference type="PANTHER" id="PTHR39179:SF1">
    <property type="entry name" value="SPORE COAT PROTEIN I"/>
    <property type="match status" value="1"/>
</dbReference>
<organism evidence="1 2">
    <name type="scientific">Clostridium homopropionicum DSM 5847</name>
    <dbReference type="NCBI Taxonomy" id="1121318"/>
    <lineage>
        <taxon>Bacteria</taxon>
        <taxon>Bacillati</taxon>
        <taxon>Bacillota</taxon>
        <taxon>Clostridia</taxon>
        <taxon>Eubacteriales</taxon>
        <taxon>Clostridiaceae</taxon>
        <taxon>Clostridium</taxon>
    </lineage>
</organism>
<dbReference type="RefSeq" id="WP_052222742.1">
    <property type="nucleotide sequence ID" value="NZ_LHUR01000042.1"/>
</dbReference>
<dbReference type="InterPro" id="IPR047175">
    <property type="entry name" value="CotS-like"/>
</dbReference>
<dbReference type="GO" id="GO:0042601">
    <property type="term" value="C:endospore-forming forespore"/>
    <property type="evidence" value="ECO:0007669"/>
    <property type="project" value="TreeGrafter"/>
</dbReference>
<dbReference type="PATRIC" id="fig|1121318.3.peg.3291"/>
<dbReference type="AlphaFoldDB" id="A0A0L6Z5Z5"/>
<sequence>MMREFEIERQFDIRIESIKPNKGVYFLKTNKGMKCLKRISYGIQKLCFVYGAKEHLITNGFTHVDKYTLNIQEEPYALVNEDIYTLSDWIDGRECDFHNNEDIEKAAKALAYMHLASKGYDPPENSKLKSDLGRWPHLMQKRVKALEKMRDMARKKNRKGDFDLNYIKSIDFYKELGKRAIKVLDDSDYIGICKTTEEEKSFCHHDYTYHNIIIDKDDNINIIDFDYCKREVRTYDIANFITKVLKRREWNIEFAKLIIDAYNEVSKLTEEEYRVLFAFLIFPQRFWRLGNRYYYNEVNWGTNTFNKKILGLIGEQEQYIKFIDEFKKVYNQNEDL</sequence>
<keyword evidence="2" id="KW-1185">Reference proteome</keyword>
<comment type="caution">
    <text evidence="1">The sequence shown here is derived from an EMBL/GenBank/DDBJ whole genome shotgun (WGS) entry which is preliminary data.</text>
</comment>
<dbReference type="Pfam" id="PF01633">
    <property type="entry name" value="Choline_kinase"/>
    <property type="match status" value="1"/>
</dbReference>
<dbReference type="Gene3D" id="3.90.1200.10">
    <property type="match status" value="1"/>
</dbReference>
<keyword evidence="1" id="KW-0167">Capsid protein</keyword>
<dbReference type="STRING" id="36844.SAMN04488501_101184"/>
<dbReference type="Gene3D" id="3.30.200.20">
    <property type="entry name" value="Phosphorylase Kinase, domain 1"/>
    <property type="match status" value="1"/>
</dbReference>
<evidence type="ECO:0000313" key="1">
    <source>
        <dbReference type="EMBL" id="KOA18394.1"/>
    </source>
</evidence>
<proteinExistence type="predicted"/>
<dbReference type="EMBL" id="LHUR01000042">
    <property type="protein sequence ID" value="KOA18394.1"/>
    <property type="molecule type" value="Genomic_DNA"/>
</dbReference>
<keyword evidence="1" id="KW-0946">Virion</keyword>
<gene>
    <name evidence="1" type="primary">cotI_3</name>
    <name evidence="1" type="ORF">CLHOM_32960</name>
</gene>
<dbReference type="SUPFAM" id="SSF56112">
    <property type="entry name" value="Protein kinase-like (PK-like)"/>
    <property type="match status" value="1"/>
</dbReference>
<protein>
    <submittedName>
        <fullName evidence="1">Spore coat protein I</fullName>
    </submittedName>
</protein>
<dbReference type="Proteomes" id="UP000037043">
    <property type="component" value="Unassembled WGS sequence"/>
</dbReference>
<accession>A0A0L6Z5Z5</accession>
<reference evidence="2" key="1">
    <citation type="submission" date="2015-08" db="EMBL/GenBank/DDBJ databases">
        <title>Genome sequence of the strict anaerobe Clostridium homopropionicum LuHBu1 (DSM 5847T).</title>
        <authorList>
            <person name="Poehlein A."/>
            <person name="Beck M."/>
            <person name="Schiel-Bengelsdorf B."/>
            <person name="Bengelsdorf F.R."/>
            <person name="Daniel R."/>
            <person name="Duerre P."/>
        </authorList>
    </citation>
    <scope>NUCLEOTIDE SEQUENCE [LARGE SCALE GENOMIC DNA]</scope>
    <source>
        <strain evidence="2">DSM 5847</strain>
    </source>
</reference>